<dbReference type="SUPFAM" id="SSF56024">
    <property type="entry name" value="Phospholipase D/nuclease"/>
    <property type="match status" value="1"/>
</dbReference>
<reference evidence="1" key="1">
    <citation type="submission" date="2021-04" db="EMBL/GenBank/DDBJ databases">
        <title>Biosynthetic gene clusters of Dactylosporangioum roseum.</title>
        <authorList>
            <person name="Hartkoorn R.C."/>
            <person name="Beaudoing E."/>
            <person name="Hot D."/>
            <person name="Moureu S."/>
        </authorList>
    </citation>
    <scope>NUCLEOTIDE SEQUENCE</scope>
    <source>
        <strain evidence="1">NRRL B-16295</strain>
    </source>
</reference>
<protein>
    <submittedName>
        <fullName evidence="1">Phosphatidylserine/phosphatidylglycerophosphate/ cardiolipin synthase family protein</fullName>
    </submittedName>
</protein>
<dbReference type="Gene3D" id="3.30.870.10">
    <property type="entry name" value="Endonuclease Chain A"/>
    <property type="match status" value="1"/>
</dbReference>
<dbReference type="EMBL" id="CP073721">
    <property type="protein sequence ID" value="UWZ36401.1"/>
    <property type="molecule type" value="Genomic_DNA"/>
</dbReference>
<sequence length="172" mass="19397">MSTARTLRRGHTRTTEDLRALLQAAFVGELLAPSEEIWLISPWVSDIAVIDNVDGGFTGLEPTWGAREVRLSEVLACLTSRGTRVFVEVRPDEHNRRFLQRMQAQTAAGTMEVRRSQVLHEKGLLGDRFLLNGSMNFTYSGVHLLDEWVRFDTDAQAIAEARLAFRARWGQG</sequence>
<proteinExistence type="predicted"/>
<organism evidence="1 2">
    <name type="scientific">Dactylosporangium roseum</name>
    <dbReference type="NCBI Taxonomy" id="47989"/>
    <lineage>
        <taxon>Bacteria</taxon>
        <taxon>Bacillati</taxon>
        <taxon>Actinomycetota</taxon>
        <taxon>Actinomycetes</taxon>
        <taxon>Micromonosporales</taxon>
        <taxon>Micromonosporaceae</taxon>
        <taxon>Dactylosporangium</taxon>
    </lineage>
</organism>
<dbReference type="Proteomes" id="UP001058271">
    <property type="component" value="Chromosome"/>
</dbReference>
<gene>
    <name evidence="1" type="ORF">Drose_36120</name>
</gene>
<dbReference type="NCBIfam" id="NF041068">
    <property type="entry name" value="DpdK"/>
    <property type="match status" value="1"/>
</dbReference>
<name>A0ABY5Z321_9ACTN</name>
<keyword evidence="2" id="KW-1185">Reference proteome</keyword>
<dbReference type="RefSeq" id="WP_260725732.1">
    <property type="nucleotide sequence ID" value="NZ_BAAABS010000084.1"/>
</dbReference>
<evidence type="ECO:0000313" key="1">
    <source>
        <dbReference type="EMBL" id="UWZ36401.1"/>
    </source>
</evidence>
<accession>A0ABY5Z321</accession>
<evidence type="ECO:0000313" key="2">
    <source>
        <dbReference type="Proteomes" id="UP001058271"/>
    </source>
</evidence>